<dbReference type="Proteomes" id="UP000008909">
    <property type="component" value="Unassembled WGS sequence"/>
</dbReference>
<dbReference type="InterPro" id="IPR002223">
    <property type="entry name" value="Kunitz_BPTI"/>
</dbReference>
<proteinExistence type="predicted"/>
<evidence type="ECO:0000256" key="2">
    <source>
        <dbReference type="SAM" id="SignalP"/>
    </source>
</evidence>
<feature type="signal peptide" evidence="2">
    <location>
        <begin position="1"/>
        <end position="20"/>
    </location>
</feature>
<keyword evidence="5" id="KW-1185">Reference proteome</keyword>
<keyword evidence="2" id="KW-0732">Signal</keyword>
<evidence type="ECO:0000259" key="3">
    <source>
        <dbReference type="PROSITE" id="PS50279"/>
    </source>
</evidence>
<dbReference type="AlphaFoldDB" id="G7YIL9"/>
<evidence type="ECO:0000313" key="5">
    <source>
        <dbReference type="Proteomes" id="UP000008909"/>
    </source>
</evidence>
<sequence>MSHCGYLLISILLFVTQSEGNVRLAELYRCILTRARGPCHENYTRWGWSVTQDKCISYNYSGCGGTENQFITRAECQKACGQLAK</sequence>
<keyword evidence="1" id="KW-1015">Disulfide bond</keyword>
<evidence type="ECO:0000313" key="4">
    <source>
        <dbReference type="EMBL" id="GAA52802.1"/>
    </source>
</evidence>
<dbReference type="EMBL" id="DF143355">
    <property type="protein sequence ID" value="GAA52802.1"/>
    <property type="molecule type" value="Genomic_DNA"/>
</dbReference>
<dbReference type="InterPro" id="IPR050098">
    <property type="entry name" value="TFPI/VKTCI-like"/>
</dbReference>
<dbReference type="PANTHER" id="PTHR10083">
    <property type="entry name" value="KUNITZ-TYPE PROTEASE INHIBITOR-RELATED"/>
    <property type="match status" value="1"/>
</dbReference>
<protein>
    <submittedName>
        <fullName evidence="4">Collagen alpha-3(VI) chain</fullName>
    </submittedName>
</protein>
<reference evidence="4" key="1">
    <citation type="journal article" date="2011" name="Genome Biol.">
        <title>The draft genome of the carcinogenic human liver fluke Clonorchis sinensis.</title>
        <authorList>
            <person name="Wang X."/>
            <person name="Chen W."/>
            <person name="Huang Y."/>
            <person name="Sun J."/>
            <person name="Men J."/>
            <person name="Liu H."/>
            <person name="Luo F."/>
            <person name="Guo L."/>
            <person name="Lv X."/>
            <person name="Deng C."/>
            <person name="Zhou C."/>
            <person name="Fan Y."/>
            <person name="Li X."/>
            <person name="Huang L."/>
            <person name="Hu Y."/>
            <person name="Liang C."/>
            <person name="Hu X."/>
            <person name="Xu J."/>
            <person name="Yu X."/>
        </authorList>
    </citation>
    <scope>NUCLEOTIDE SEQUENCE [LARGE SCALE GENOMIC DNA]</scope>
    <source>
        <strain evidence="4">Henan</strain>
    </source>
</reference>
<reference key="2">
    <citation type="submission" date="2011-10" db="EMBL/GenBank/DDBJ databases">
        <title>The genome and transcriptome sequence of Clonorchis sinensis provide insights into the carcinogenic liver fluke.</title>
        <authorList>
            <person name="Wang X."/>
            <person name="Huang Y."/>
            <person name="Chen W."/>
            <person name="Liu H."/>
            <person name="Guo L."/>
            <person name="Chen Y."/>
            <person name="Luo F."/>
            <person name="Zhou W."/>
            <person name="Sun J."/>
            <person name="Mao Q."/>
            <person name="Liang P."/>
            <person name="Zhou C."/>
            <person name="Tian Y."/>
            <person name="Men J."/>
            <person name="Lv X."/>
            <person name="Huang L."/>
            <person name="Zhou J."/>
            <person name="Hu Y."/>
            <person name="Li R."/>
            <person name="Zhang F."/>
            <person name="Lei H."/>
            <person name="Li X."/>
            <person name="Hu X."/>
            <person name="Liang C."/>
            <person name="Xu J."/>
            <person name="Wu Z."/>
            <person name="Yu X."/>
        </authorList>
    </citation>
    <scope>NUCLEOTIDE SEQUENCE</scope>
    <source>
        <strain>Henan</strain>
    </source>
</reference>
<gene>
    <name evidence="4" type="ORF">CLF_108828</name>
</gene>
<dbReference type="SMART" id="SM00131">
    <property type="entry name" value="KU"/>
    <property type="match status" value="1"/>
</dbReference>
<feature type="chain" id="PRO_5003506240" evidence="2">
    <location>
        <begin position="21"/>
        <end position="85"/>
    </location>
</feature>
<name>G7YIL9_CLOSI</name>
<organism evidence="4 5">
    <name type="scientific">Clonorchis sinensis</name>
    <name type="common">Chinese liver fluke</name>
    <dbReference type="NCBI Taxonomy" id="79923"/>
    <lineage>
        <taxon>Eukaryota</taxon>
        <taxon>Metazoa</taxon>
        <taxon>Spiralia</taxon>
        <taxon>Lophotrochozoa</taxon>
        <taxon>Platyhelminthes</taxon>
        <taxon>Trematoda</taxon>
        <taxon>Digenea</taxon>
        <taxon>Opisthorchiida</taxon>
        <taxon>Opisthorchiata</taxon>
        <taxon>Opisthorchiidae</taxon>
        <taxon>Clonorchis</taxon>
    </lineage>
</organism>
<evidence type="ECO:0000256" key="1">
    <source>
        <dbReference type="ARBA" id="ARBA00023157"/>
    </source>
</evidence>
<dbReference type="InterPro" id="IPR036880">
    <property type="entry name" value="Kunitz_BPTI_sf"/>
</dbReference>
<dbReference type="PANTHER" id="PTHR10083:SF374">
    <property type="entry name" value="BPTI_KUNITZ INHIBITOR DOMAIN-CONTAINING PROTEIN"/>
    <property type="match status" value="1"/>
</dbReference>
<dbReference type="GO" id="GO:0005581">
    <property type="term" value="C:collagen trimer"/>
    <property type="evidence" value="ECO:0007669"/>
    <property type="project" value="UniProtKB-KW"/>
</dbReference>
<dbReference type="PROSITE" id="PS50279">
    <property type="entry name" value="BPTI_KUNITZ_2"/>
    <property type="match status" value="1"/>
</dbReference>
<dbReference type="PRINTS" id="PR00759">
    <property type="entry name" value="BASICPTASE"/>
</dbReference>
<keyword evidence="4" id="KW-0176">Collagen</keyword>
<accession>G7YIL9</accession>
<dbReference type="Gene3D" id="4.10.410.10">
    <property type="entry name" value="Pancreatic trypsin inhibitor Kunitz domain"/>
    <property type="match status" value="1"/>
</dbReference>
<dbReference type="CDD" id="cd00109">
    <property type="entry name" value="Kunitz-type"/>
    <property type="match status" value="1"/>
</dbReference>
<dbReference type="SUPFAM" id="SSF57362">
    <property type="entry name" value="BPTI-like"/>
    <property type="match status" value="1"/>
</dbReference>
<dbReference type="GO" id="GO:0005615">
    <property type="term" value="C:extracellular space"/>
    <property type="evidence" value="ECO:0007669"/>
    <property type="project" value="TreeGrafter"/>
</dbReference>
<feature type="domain" description="BPTI/Kunitz inhibitor" evidence="3">
    <location>
        <begin position="30"/>
        <end position="80"/>
    </location>
</feature>
<dbReference type="Pfam" id="PF00014">
    <property type="entry name" value="Kunitz_BPTI"/>
    <property type="match status" value="1"/>
</dbReference>
<dbReference type="GO" id="GO:0004867">
    <property type="term" value="F:serine-type endopeptidase inhibitor activity"/>
    <property type="evidence" value="ECO:0007669"/>
    <property type="project" value="InterPro"/>
</dbReference>